<accession>A0A1F5JGT9</accession>
<name>A0A1F5JGT9_9BACT</name>
<dbReference type="CDD" id="cd02440">
    <property type="entry name" value="AdoMet_MTases"/>
    <property type="match status" value="1"/>
</dbReference>
<evidence type="ECO:0000313" key="1">
    <source>
        <dbReference type="EMBL" id="OGE27877.1"/>
    </source>
</evidence>
<gene>
    <name evidence="1" type="ORF">A2867_02290</name>
</gene>
<dbReference type="InterPro" id="IPR029063">
    <property type="entry name" value="SAM-dependent_MTases_sf"/>
</dbReference>
<dbReference type="AlphaFoldDB" id="A0A1F5JGT9"/>
<dbReference type="SUPFAM" id="SSF53335">
    <property type="entry name" value="S-adenosyl-L-methionine-dependent methyltransferases"/>
    <property type="match status" value="1"/>
</dbReference>
<comment type="caution">
    <text evidence="1">The sequence shown here is derived from an EMBL/GenBank/DDBJ whole genome shotgun (WGS) entry which is preliminary data.</text>
</comment>
<sequence>MQTKKIPQNELISGSFRDPSGVVLKRKGSLYRRVNLIYRESYDFLINSGLYRSLVEDMLLIPHQEAKKDQKSNGYFKLIKPEMIPFVSYPYEWSFSQLKHAALATIQIQKRALEFGMSLKDSSAYNIQFWKGKPILIDTLSFEEYKEGQPWKGYRQFCQHFLAPLALMSYRDLRLNKLNRAYIDGIPLDLTSSLLPLSTYLNFSLLTHIHLHARSQNRYAAYSEGDMRRVFLKMQLNPPRVNKLSLLGLIDSLESVTKRLNYKLRGSQWGDYYSDTNYSKVGFEQKKRVIEKFLKTVKPKSVWDLGANTGLFSRIASKLDIPVISIDGDPEAVERNYLRCVEEREENILPLIIDLTNPSPGIGWENKERMSLETRGPVDMIFALALVHHLAVSNNLPFAKMASFFRSICKFLIIEFIPKSDSNVKRLLLFRKDIFPDYTQENFVQEFKQYFTIKYSVKIRHSQRVLFLMEGK</sequence>
<evidence type="ECO:0000313" key="2">
    <source>
        <dbReference type="Proteomes" id="UP000177555"/>
    </source>
</evidence>
<proteinExistence type="predicted"/>
<dbReference type="Gene3D" id="3.40.50.150">
    <property type="entry name" value="Vaccinia Virus protein VP39"/>
    <property type="match status" value="1"/>
</dbReference>
<organism evidence="1 2">
    <name type="scientific">Candidatus Daviesbacteria bacterium RIFCSPHIGHO2_01_FULL_40_11</name>
    <dbReference type="NCBI Taxonomy" id="1797762"/>
    <lineage>
        <taxon>Bacteria</taxon>
        <taxon>Candidatus Daviesiibacteriota</taxon>
    </lineage>
</organism>
<reference evidence="1 2" key="1">
    <citation type="journal article" date="2016" name="Nat. Commun.">
        <title>Thousands of microbial genomes shed light on interconnected biogeochemical processes in an aquifer system.</title>
        <authorList>
            <person name="Anantharaman K."/>
            <person name="Brown C.T."/>
            <person name="Hug L.A."/>
            <person name="Sharon I."/>
            <person name="Castelle C.J."/>
            <person name="Probst A.J."/>
            <person name="Thomas B.C."/>
            <person name="Singh A."/>
            <person name="Wilkins M.J."/>
            <person name="Karaoz U."/>
            <person name="Brodie E.L."/>
            <person name="Williams K.H."/>
            <person name="Hubbard S.S."/>
            <person name="Banfield J.F."/>
        </authorList>
    </citation>
    <scope>NUCLEOTIDE SEQUENCE [LARGE SCALE GENOMIC DNA]</scope>
</reference>
<protein>
    <recommendedName>
        <fullName evidence="3">SAM-dependent methyltransferase</fullName>
    </recommendedName>
</protein>
<dbReference type="EMBL" id="MFCP01000027">
    <property type="protein sequence ID" value="OGE27877.1"/>
    <property type="molecule type" value="Genomic_DNA"/>
</dbReference>
<evidence type="ECO:0008006" key="3">
    <source>
        <dbReference type="Google" id="ProtNLM"/>
    </source>
</evidence>
<dbReference type="Proteomes" id="UP000177555">
    <property type="component" value="Unassembled WGS sequence"/>
</dbReference>